<gene>
    <name evidence="2" type="ORF">CONLIGDRAFT_266876</name>
</gene>
<accession>A0A1J7IYW4</accession>
<feature type="transmembrane region" description="Helical" evidence="1">
    <location>
        <begin position="49"/>
        <end position="70"/>
    </location>
</feature>
<evidence type="ECO:0000313" key="2">
    <source>
        <dbReference type="EMBL" id="OIW32347.1"/>
    </source>
</evidence>
<dbReference type="Proteomes" id="UP000182658">
    <property type="component" value="Unassembled WGS sequence"/>
</dbReference>
<name>A0A1J7IYW4_9PEZI</name>
<keyword evidence="1" id="KW-0812">Transmembrane</keyword>
<dbReference type="InParanoid" id="A0A1J7IYW4"/>
<reference evidence="2 3" key="1">
    <citation type="submission" date="2016-10" db="EMBL/GenBank/DDBJ databases">
        <title>Draft genome sequence of Coniochaeta ligniaria NRRL30616, a lignocellulolytic fungus for bioabatement of inhibitors in plant biomass hydrolysates.</title>
        <authorList>
            <consortium name="DOE Joint Genome Institute"/>
            <person name="Jimenez D.J."/>
            <person name="Hector R.E."/>
            <person name="Riley R."/>
            <person name="Sun H."/>
            <person name="Grigoriev I.V."/>
            <person name="Van Elsas J.D."/>
            <person name="Nichols N.N."/>
        </authorList>
    </citation>
    <scope>NUCLEOTIDE SEQUENCE [LARGE SCALE GENOMIC DNA]</scope>
    <source>
        <strain evidence="2 3">NRRL 30616</strain>
    </source>
</reference>
<dbReference type="AlphaFoldDB" id="A0A1J7IYW4"/>
<evidence type="ECO:0000256" key="1">
    <source>
        <dbReference type="SAM" id="Phobius"/>
    </source>
</evidence>
<proteinExistence type="predicted"/>
<keyword evidence="1" id="KW-1133">Transmembrane helix</keyword>
<dbReference type="EMBL" id="KV875095">
    <property type="protein sequence ID" value="OIW32347.1"/>
    <property type="molecule type" value="Genomic_DNA"/>
</dbReference>
<evidence type="ECO:0000313" key="3">
    <source>
        <dbReference type="Proteomes" id="UP000182658"/>
    </source>
</evidence>
<sequence>MNALQHGRYGHGDTGSEKYYGLNDAYRTGDNGRVSKDDGSTTAADLSSLSTPVIVCMFVLILTGSIASAIPTRDCRSGSKVWSFLITLGTEGWSQTGTRT</sequence>
<organism evidence="2 3">
    <name type="scientific">Coniochaeta ligniaria NRRL 30616</name>
    <dbReference type="NCBI Taxonomy" id="1408157"/>
    <lineage>
        <taxon>Eukaryota</taxon>
        <taxon>Fungi</taxon>
        <taxon>Dikarya</taxon>
        <taxon>Ascomycota</taxon>
        <taxon>Pezizomycotina</taxon>
        <taxon>Sordariomycetes</taxon>
        <taxon>Sordariomycetidae</taxon>
        <taxon>Coniochaetales</taxon>
        <taxon>Coniochaetaceae</taxon>
        <taxon>Coniochaeta</taxon>
    </lineage>
</organism>
<keyword evidence="3" id="KW-1185">Reference proteome</keyword>
<protein>
    <submittedName>
        <fullName evidence="2">Uncharacterized protein</fullName>
    </submittedName>
</protein>
<keyword evidence="1" id="KW-0472">Membrane</keyword>